<gene>
    <name evidence="6" type="ORF">LAZ67_10002738</name>
</gene>
<sequence length="314" mass="35046">MIPRCRTVGRSTIAAGLDLSPRRRHTRTRRLSLDKQKRDSSENTTLCHSVIHVDLARHHSKRWRLFGGVNGSLLSGRHECKPLATNRREMVLRVSLARAVYQNRDIYLLDDHLSAVDTHVGRHIFQRVIGPKGILKHKTRVLVTHALSVLPETDLVAVMEGGEVREIGTYQDLLARPDGALALLMEEHAQQLLQDQKNVPSESEEIQRQGYQKKQQKSLDKDQSKDTSCCHKPGDTQCGNSTPEILSEILHKNNNDLGELQCDGLADFCDGARLSGTTAAIQLDGTELSAPWKCDKARWSKHPAVGAGDPTKRD</sequence>
<evidence type="ECO:0000313" key="7">
    <source>
        <dbReference type="Proteomes" id="UP001235939"/>
    </source>
</evidence>
<feature type="compositionally biased region" description="Basic and acidic residues" evidence="5">
    <location>
        <begin position="217"/>
        <end position="234"/>
    </location>
</feature>
<comment type="subcellular location">
    <subcellularLocation>
        <location evidence="1">Endomembrane system</location>
        <topology evidence="1">Multi-pass membrane protein</topology>
    </subcellularLocation>
</comment>
<name>A0ABY6KWT3_9ARAC</name>
<dbReference type="InterPro" id="IPR027417">
    <property type="entry name" value="P-loop_NTPase"/>
</dbReference>
<dbReference type="PANTHER" id="PTHR24223">
    <property type="entry name" value="ATP-BINDING CASSETTE SUB-FAMILY C"/>
    <property type="match status" value="1"/>
</dbReference>
<proteinExistence type="predicted"/>
<keyword evidence="7" id="KW-1185">Reference proteome</keyword>
<evidence type="ECO:0000313" key="6">
    <source>
        <dbReference type="EMBL" id="UYV73326.1"/>
    </source>
</evidence>
<evidence type="ECO:0000256" key="2">
    <source>
        <dbReference type="ARBA" id="ARBA00022737"/>
    </source>
</evidence>
<organism evidence="6 7">
    <name type="scientific">Cordylochernes scorpioides</name>
    <dbReference type="NCBI Taxonomy" id="51811"/>
    <lineage>
        <taxon>Eukaryota</taxon>
        <taxon>Metazoa</taxon>
        <taxon>Ecdysozoa</taxon>
        <taxon>Arthropoda</taxon>
        <taxon>Chelicerata</taxon>
        <taxon>Arachnida</taxon>
        <taxon>Pseudoscorpiones</taxon>
        <taxon>Cheliferoidea</taxon>
        <taxon>Chernetidae</taxon>
        <taxon>Cordylochernes</taxon>
    </lineage>
</organism>
<dbReference type="Proteomes" id="UP001235939">
    <property type="component" value="Chromosome 10"/>
</dbReference>
<evidence type="ECO:0000256" key="1">
    <source>
        <dbReference type="ARBA" id="ARBA00004127"/>
    </source>
</evidence>
<keyword evidence="3" id="KW-0547">Nucleotide-binding</keyword>
<protein>
    <submittedName>
        <fullName evidence="6">ABCC1</fullName>
    </submittedName>
</protein>
<dbReference type="Gene3D" id="3.40.50.300">
    <property type="entry name" value="P-loop containing nucleotide triphosphate hydrolases"/>
    <property type="match status" value="1"/>
</dbReference>
<keyword evidence="2" id="KW-0677">Repeat</keyword>
<keyword evidence="4" id="KW-0067">ATP-binding</keyword>
<dbReference type="SUPFAM" id="SSF52540">
    <property type="entry name" value="P-loop containing nucleoside triphosphate hydrolases"/>
    <property type="match status" value="1"/>
</dbReference>
<evidence type="ECO:0000256" key="3">
    <source>
        <dbReference type="ARBA" id="ARBA00022741"/>
    </source>
</evidence>
<dbReference type="InterPro" id="IPR050173">
    <property type="entry name" value="ABC_transporter_C-like"/>
</dbReference>
<evidence type="ECO:0000256" key="4">
    <source>
        <dbReference type="ARBA" id="ARBA00022840"/>
    </source>
</evidence>
<accession>A0ABY6KWT3</accession>
<evidence type="ECO:0000256" key="5">
    <source>
        <dbReference type="SAM" id="MobiDB-lite"/>
    </source>
</evidence>
<reference evidence="6 7" key="1">
    <citation type="submission" date="2022-01" db="EMBL/GenBank/DDBJ databases">
        <title>A chromosomal length assembly of Cordylochernes scorpioides.</title>
        <authorList>
            <person name="Zeh D."/>
            <person name="Zeh J."/>
        </authorList>
    </citation>
    <scope>NUCLEOTIDE SEQUENCE [LARGE SCALE GENOMIC DNA]</scope>
    <source>
        <strain evidence="6">IN4F17</strain>
        <tissue evidence="6">Whole Body</tissue>
    </source>
</reference>
<dbReference type="PANTHER" id="PTHR24223:SF443">
    <property type="entry name" value="MULTIDRUG-RESISTANCE LIKE PROTEIN 1, ISOFORM I"/>
    <property type="match status" value="1"/>
</dbReference>
<dbReference type="EMBL" id="CP092872">
    <property type="protein sequence ID" value="UYV73326.1"/>
    <property type="molecule type" value="Genomic_DNA"/>
</dbReference>
<feature type="region of interest" description="Disordered" evidence="5">
    <location>
        <begin position="193"/>
        <end position="241"/>
    </location>
</feature>